<dbReference type="Pfam" id="PF13646">
    <property type="entry name" value="HEAT_2"/>
    <property type="match status" value="1"/>
</dbReference>
<dbReference type="Gene3D" id="1.25.10.10">
    <property type="entry name" value="Leucine-rich Repeat Variant"/>
    <property type="match status" value="1"/>
</dbReference>
<proteinExistence type="predicted"/>
<comment type="caution">
    <text evidence="1">The sequence shown here is derived from an EMBL/GenBank/DDBJ whole genome shotgun (WGS) entry which is preliminary data.</text>
</comment>
<evidence type="ECO:0000313" key="2">
    <source>
        <dbReference type="Proteomes" id="UP000552038"/>
    </source>
</evidence>
<dbReference type="AlphaFoldDB" id="A0AAP6ZZM8"/>
<dbReference type="InterPro" id="IPR011989">
    <property type="entry name" value="ARM-like"/>
</dbReference>
<accession>A0AAP6ZZM8</accession>
<name>A0AAP6ZZM8_PAEAL</name>
<gene>
    <name evidence="1" type="ORF">HMI46_06415</name>
</gene>
<sequence length="619" mass="70026">MSTALLQELHQEVKRLYIAGSELAVGDFRLKRLLPQFQQLGERAPVFMRLGEGIAALIEPPAGKEPSSAETLQDIGMLLHSVLYTQGSTTPTGELTAIDSHPSSLSTRLSYRKLAAVQEALTTTGGGRFDVIVQAFEDGMFADLRLLHYAIEALGDPYTEIADMAMEKILPSYGAQIVPHLMKTFRADGGKLEARKLRVIGKAGGDEAAAFVYQAAQTGSDEVRSTAIRLLAGYVQYEESVLEWTKEKKKAIREAAYHALAANGTERAAERLHEAFSGKDIEIVSEAAAGCDHPLLNARLVQDLDHNLDLALEQADDKKKLEKIWESMKFAVRSLEFKKCNELFDVYAKVVSRFQDFVSFQWMELLHAAARYMEAHHSAEAHAYLKEMEQHDVRFMSYTVRSSFDQLSKEDMYEDYVASMRNKWKLQTNRDVQKRKKALFSAVEEIVLSREYKEYPSLWNHSTELTSIYMTVMQPLPIICDTWDERWLDCFIEQNELALVCAFARPGHEACIEFLRSKMEKNPEFRNPFAGLILCGLKRAGVDQEVLWEALVAAIEDKRNTSCYVFDGYVLEQLYELPSSYHDRLSAVLPKFKYTAGEQLRYIVEQMEAKQAAVAAESV</sequence>
<evidence type="ECO:0000313" key="1">
    <source>
        <dbReference type="EMBL" id="NOJ70183.1"/>
    </source>
</evidence>
<organism evidence="1 2">
    <name type="scientific">Paenibacillus alvei</name>
    <name type="common">Bacillus alvei</name>
    <dbReference type="NCBI Taxonomy" id="44250"/>
    <lineage>
        <taxon>Bacteria</taxon>
        <taxon>Bacillati</taxon>
        <taxon>Bacillota</taxon>
        <taxon>Bacilli</taxon>
        <taxon>Bacillales</taxon>
        <taxon>Paenibacillaceae</taxon>
        <taxon>Paenibacillus</taxon>
    </lineage>
</organism>
<dbReference type="InterPro" id="IPR016024">
    <property type="entry name" value="ARM-type_fold"/>
</dbReference>
<reference evidence="1 2" key="1">
    <citation type="submission" date="2020-05" db="EMBL/GenBank/DDBJ databases">
        <title>Whole genome sequencing and identification of novel metabolites from Paenibacillus alvei strain JR949.</title>
        <authorList>
            <person name="Rajendhran J."/>
            <person name="Sree Pranav P."/>
            <person name="Mahalakshmi B."/>
            <person name="Karthikeyan R."/>
        </authorList>
    </citation>
    <scope>NUCLEOTIDE SEQUENCE [LARGE SCALE GENOMIC DNA]</scope>
    <source>
        <strain evidence="1 2">JR949</strain>
    </source>
</reference>
<dbReference type="RefSeq" id="WP_171415603.1">
    <property type="nucleotide sequence ID" value="NZ_JABFOR010000005.1"/>
</dbReference>
<dbReference type="Proteomes" id="UP000552038">
    <property type="component" value="Unassembled WGS sequence"/>
</dbReference>
<dbReference type="EMBL" id="JABFOR010000005">
    <property type="protein sequence ID" value="NOJ70183.1"/>
    <property type="molecule type" value="Genomic_DNA"/>
</dbReference>
<dbReference type="SUPFAM" id="SSF48371">
    <property type="entry name" value="ARM repeat"/>
    <property type="match status" value="1"/>
</dbReference>
<protein>
    <submittedName>
        <fullName evidence="1">HEAT repeat domain-containing protein</fullName>
    </submittedName>
</protein>